<dbReference type="EMBL" id="CP130319">
    <property type="protein sequence ID" value="WNR42768.1"/>
    <property type="molecule type" value="Genomic_DNA"/>
</dbReference>
<gene>
    <name evidence="4" type="ORF">MJB10_16770</name>
</gene>
<feature type="domain" description="Alpha glucuronidase N-terminal" evidence="2">
    <location>
        <begin position="16"/>
        <end position="109"/>
    </location>
</feature>
<evidence type="ECO:0000313" key="5">
    <source>
        <dbReference type="Proteomes" id="UP001304650"/>
    </source>
</evidence>
<dbReference type="Gene3D" id="3.30.379.10">
    <property type="entry name" value="Chitobiase/beta-hexosaminidase domain 2-like"/>
    <property type="match status" value="1"/>
</dbReference>
<proteinExistence type="predicted"/>
<dbReference type="InterPro" id="IPR021720">
    <property type="entry name" value="Malectin_dom"/>
</dbReference>
<sequence>MPNSLFICYPGSASRQEKFAAKEIRRYLYVRTSVLLPLVEEDSMPKEASGFIVGYSDSRLITDIIVTPQNQLASMSEQGYLLKTVATSSRKRLVITGGRKGGLLYAAYRIAEHWGIRFALHGDIIPDKQIPLVLPDIEESGSPLFPLRGILPFHDFPEGPDWWNQDDYKSVLSQLPKLRMNFIGMHTYPERPRTNLYASAEPATWIGLPEDVKDNGDVNHSYPSRHFSTINGAWGYVSKQTGSYSDGGDQLFERDDYGADYMQGMAPWPETMEASNELFNRFGRLLRNVFSYAQELGISTCLGTEGPLTIPEEVKSHLIRKEMDLENEKTIQQLYEGIFTRIKQTHPLDYFWLWTPELWTWGGNTEEQTQATLRDIQAAIHAAEKVDASIQVATSGWVLGPQSDRTLFDRHLPKSVPFSCINRNLGNEFVEPGFKTIGQRPTWAIPWVEDDPAMILPQLWAGRMRRDAADAASYGCSGLLGIHWRTKVIDPTLAALAAAGWEQAGWSENQEKPEDTSSTEGYWDGQARTVEVLAGLHDEPYRTARVGMKGYRLQVPNGTYTLTLTFMEWEVTEPGKRVFDVFTNGSIDKRIYQLDIFSESKEGNRPLERTIHELKVSDGFIDITFNCHSGEACLCAIQVEGQTDDINQFKGEAYSRLINCGGPAIDRYEGDLSELKIRERDLPIADFYTDWAMAQFGEEVAADMAEVFTELDGKLPRPATWVSGPGSTIT</sequence>
<dbReference type="Pfam" id="PF11721">
    <property type="entry name" value="Malectin"/>
    <property type="match status" value="1"/>
</dbReference>
<dbReference type="Gene3D" id="2.60.120.430">
    <property type="entry name" value="Galactose-binding lectin"/>
    <property type="match status" value="1"/>
</dbReference>
<dbReference type="Proteomes" id="UP001304650">
    <property type="component" value="Chromosome"/>
</dbReference>
<evidence type="ECO:0000313" key="4">
    <source>
        <dbReference type="EMBL" id="WNR42768.1"/>
    </source>
</evidence>
<dbReference type="Pfam" id="PF03648">
    <property type="entry name" value="Glyco_hydro_67N"/>
    <property type="match status" value="1"/>
</dbReference>
<dbReference type="RefSeq" id="WP_314796497.1">
    <property type="nucleotide sequence ID" value="NZ_CP130319.1"/>
</dbReference>
<organism evidence="4 5">
    <name type="scientific">Paenibacillus roseopurpureus</name>
    <dbReference type="NCBI Taxonomy" id="2918901"/>
    <lineage>
        <taxon>Bacteria</taxon>
        <taxon>Bacillati</taxon>
        <taxon>Bacillota</taxon>
        <taxon>Bacilli</taxon>
        <taxon>Bacillales</taxon>
        <taxon>Paenibacillaceae</taxon>
        <taxon>Paenibacillus</taxon>
    </lineage>
</organism>
<keyword evidence="5" id="KW-1185">Reference proteome</keyword>
<protein>
    <submittedName>
        <fullName evidence="4">Malectin domain-containing carbohydrate-binding protein</fullName>
    </submittedName>
</protein>
<feature type="domain" description="Malectin" evidence="3">
    <location>
        <begin position="515"/>
        <end position="642"/>
    </location>
</feature>
<dbReference type="GO" id="GO:0045493">
    <property type="term" value="P:xylan catabolic process"/>
    <property type="evidence" value="ECO:0007669"/>
    <property type="project" value="InterPro"/>
</dbReference>
<evidence type="ECO:0000256" key="1">
    <source>
        <dbReference type="ARBA" id="ARBA00022801"/>
    </source>
</evidence>
<accession>A0AA96RH04</accession>
<evidence type="ECO:0000259" key="3">
    <source>
        <dbReference type="Pfam" id="PF11721"/>
    </source>
</evidence>
<dbReference type="GO" id="GO:0046559">
    <property type="term" value="F:alpha-glucuronidase activity"/>
    <property type="evidence" value="ECO:0007669"/>
    <property type="project" value="InterPro"/>
</dbReference>
<dbReference type="InterPro" id="IPR029018">
    <property type="entry name" value="Hex-like_dom2"/>
</dbReference>
<dbReference type="KEGG" id="proo:MJB10_16770"/>
<reference evidence="4" key="1">
    <citation type="submission" date="2022-02" db="EMBL/GenBank/DDBJ databases">
        <title>Paenibacillus sp. MBLB1832 Whole Genome Shotgun Sequencing.</title>
        <authorList>
            <person name="Hwang C.Y."/>
            <person name="Cho E.-S."/>
            <person name="Seo M.-J."/>
        </authorList>
    </citation>
    <scope>NUCLEOTIDE SEQUENCE</scope>
    <source>
        <strain evidence="4">MBLB1832</strain>
    </source>
</reference>
<dbReference type="AlphaFoldDB" id="A0AA96RH04"/>
<keyword evidence="1" id="KW-0378">Hydrolase</keyword>
<name>A0AA96RH04_9BACL</name>
<dbReference type="InterPro" id="IPR005154">
    <property type="entry name" value="Glyco_hydro_67_aGlcAse_N"/>
</dbReference>
<evidence type="ECO:0000259" key="2">
    <source>
        <dbReference type="Pfam" id="PF03648"/>
    </source>
</evidence>
<dbReference type="SUPFAM" id="SSF55545">
    <property type="entry name" value="beta-N-acetylhexosaminidase-like domain"/>
    <property type="match status" value="1"/>
</dbReference>